<comment type="catalytic activity">
    <reaction evidence="5">
        <text>D-mannitol 1-phosphate + NAD(+) = beta-D-fructose 6-phosphate + NADH + H(+)</text>
        <dbReference type="Rhea" id="RHEA:19661"/>
        <dbReference type="ChEBI" id="CHEBI:15378"/>
        <dbReference type="ChEBI" id="CHEBI:57540"/>
        <dbReference type="ChEBI" id="CHEBI:57634"/>
        <dbReference type="ChEBI" id="CHEBI:57945"/>
        <dbReference type="ChEBI" id="CHEBI:61381"/>
        <dbReference type="EC" id="1.1.1.17"/>
    </reaction>
</comment>
<evidence type="ECO:0000313" key="10">
    <source>
        <dbReference type="Proteomes" id="UP000565572"/>
    </source>
</evidence>
<reference evidence="9 10" key="1">
    <citation type="submission" date="2020-08" db="EMBL/GenBank/DDBJ databases">
        <title>Sequencing the genomes of 1000 actinobacteria strains.</title>
        <authorList>
            <person name="Klenk H.-P."/>
        </authorList>
    </citation>
    <scope>NUCLEOTIDE SEQUENCE [LARGE SCALE GENOMIC DNA]</scope>
    <source>
        <strain evidence="9 10">DSM 11053</strain>
    </source>
</reference>
<feature type="domain" description="Mannitol dehydrogenase C-terminal" evidence="8">
    <location>
        <begin position="298"/>
        <end position="480"/>
    </location>
</feature>
<evidence type="ECO:0000256" key="2">
    <source>
        <dbReference type="ARBA" id="ARBA00016219"/>
    </source>
</evidence>
<dbReference type="GO" id="GO:0019594">
    <property type="term" value="P:mannitol metabolic process"/>
    <property type="evidence" value="ECO:0007669"/>
    <property type="project" value="InterPro"/>
</dbReference>
<dbReference type="EC" id="1.1.1.17" evidence="1"/>
<dbReference type="Gene3D" id="1.10.1040.10">
    <property type="entry name" value="N-(1-d-carboxylethyl)-l-norvaline Dehydrogenase, domain 2"/>
    <property type="match status" value="1"/>
</dbReference>
<evidence type="ECO:0000259" key="7">
    <source>
        <dbReference type="Pfam" id="PF01232"/>
    </source>
</evidence>
<evidence type="ECO:0000256" key="4">
    <source>
        <dbReference type="ARBA" id="ARBA00023027"/>
    </source>
</evidence>
<evidence type="ECO:0000256" key="1">
    <source>
        <dbReference type="ARBA" id="ARBA00012939"/>
    </source>
</evidence>
<gene>
    <name evidence="9" type="ORF">FHX39_000805</name>
</gene>
<dbReference type="InterPro" id="IPR036291">
    <property type="entry name" value="NAD(P)-bd_dom_sf"/>
</dbReference>
<dbReference type="InterPro" id="IPR050988">
    <property type="entry name" value="Mannitol_DH/Oxidoreductase"/>
</dbReference>
<evidence type="ECO:0000256" key="3">
    <source>
        <dbReference type="ARBA" id="ARBA00023002"/>
    </source>
</evidence>
<dbReference type="Proteomes" id="UP000565572">
    <property type="component" value="Unassembled WGS sequence"/>
</dbReference>
<dbReference type="PROSITE" id="PS00974">
    <property type="entry name" value="MANNITOL_DHGENASE"/>
    <property type="match status" value="1"/>
</dbReference>
<keyword evidence="10" id="KW-1185">Reference proteome</keyword>
<dbReference type="InterPro" id="IPR013328">
    <property type="entry name" value="6PGD_dom2"/>
</dbReference>
<sequence>MSPEQSAPVALNAKTVGSLDVPGPTYDRSQVTTGIVHFGVGGFHRAHQAMYLDQLMNSGLGLDFGICGVGVMPFDLRMRDALVSQDCLYTLVLKAPDGTWTPRVIGSIVEYLYAPDDPEAVIEKMADPATRIVSLTVTEGGYNFSPVTGRFDAENPRVKADLEPGAVPATVFGLVVEALVRRRDRGVVPFTIMSCDNIQGNGHIAAEVFTAYARLKGEASGDAGLGDWITANVAFPNSMVDRITPVTTDEDRAQVAERFGITDAWPVVCEPFTQWVLEEHFTDGRPPYDEVGVEVVPDVEPYELMKLRLLNASHQALCYFGYLAGYRLVHEVCQDPLFATFLLDYMNREATPTLQPVPGVDLEAYKPQLIERFSNAGVRDTVARLCAESSDRIPKWLVPVIAENIAAGREVTLSAAIVASWARYDEAVDEQGEPIEVVDQLADQLKALAARQSEEPLAFVQNTDLFGDLAEQEAFTKPYLATLASLHERGSRATLEDLVASAR</sequence>
<dbReference type="InterPro" id="IPR000669">
    <property type="entry name" value="Mannitol_DH"/>
</dbReference>
<dbReference type="InterPro" id="IPR008927">
    <property type="entry name" value="6-PGluconate_DH-like_C_sf"/>
</dbReference>
<dbReference type="SUPFAM" id="SSF51735">
    <property type="entry name" value="NAD(P)-binding Rossmann-fold domains"/>
    <property type="match status" value="1"/>
</dbReference>
<keyword evidence="4" id="KW-0520">NAD</keyword>
<evidence type="ECO:0000256" key="5">
    <source>
        <dbReference type="ARBA" id="ARBA00048615"/>
    </source>
</evidence>
<dbReference type="RefSeq" id="WP_183336900.1">
    <property type="nucleotide sequence ID" value="NZ_JACHZG010000001.1"/>
</dbReference>
<dbReference type="Pfam" id="PF01232">
    <property type="entry name" value="Mannitol_dh"/>
    <property type="match status" value="1"/>
</dbReference>
<keyword evidence="3 9" id="KW-0560">Oxidoreductase</keyword>
<dbReference type="Gene3D" id="3.40.50.720">
    <property type="entry name" value="NAD(P)-binding Rossmann-like Domain"/>
    <property type="match status" value="1"/>
</dbReference>
<comment type="similarity">
    <text evidence="6">Belongs to the mannitol dehydrogenase family. UxuB subfamily.</text>
</comment>
<dbReference type="FunFam" id="3.40.50.720:FF:000129">
    <property type="entry name" value="D-mannonate oxidoreductase"/>
    <property type="match status" value="1"/>
</dbReference>
<dbReference type="PANTHER" id="PTHR43362">
    <property type="entry name" value="MANNITOL DEHYDROGENASE DSF1-RELATED"/>
    <property type="match status" value="1"/>
</dbReference>
<name>A0A7W5JT34_9ACTN</name>
<dbReference type="InterPro" id="IPR013131">
    <property type="entry name" value="Mannitol_DH_N"/>
</dbReference>
<protein>
    <recommendedName>
        <fullName evidence="2">Mannitol-1-phosphate 5-dehydrogenase</fullName>
        <ecNumber evidence="1">1.1.1.17</ecNumber>
    </recommendedName>
</protein>
<feature type="domain" description="Mannitol dehydrogenase N-terminal" evidence="7">
    <location>
        <begin position="34"/>
        <end position="288"/>
    </location>
</feature>
<dbReference type="InterPro" id="IPR023027">
    <property type="entry name" value="Mannitol_DH_CS"/>
</dbReference>
<evidence type="ECO:0000313" key="9">
    <source>
        <dbReference type="EMBL" id="MBB3325861.1"/>
    </source>
</evidence>
<evidence type="ECO:0000256" key="6">
    <source>
        <dbReference type="ARBA" id="ARBA00061451"/>
    </source>
</evidence>
<dbReference type="Pfam" id="PF08125">
    <property type="entry name" value="Mannitol_dh_C"/>
    <property type="match status" value="1"/>
</dbReference>
<organism evidence="9 10">
    <name type="scientific">Microlunatus antarcticus</name>
    <dbReference type="NCBI Taxonomy" id="53388"/>
    <lineage>
        <taxon>Bacteria</taxon>
        <taxon>Bacillati</taxon>
        <taxon>Actinomycetota</taxon>
        <taxon>Actinomycetes</taxon>
        <taxon>Propionibacteriales</taxon>
        <taxon>Propionibacteriaceae</taxon>
        <taxon>Microlunatus</taxon>
    </lineage>
</organism>
<dbReference type="InterPro" id="IPR013118">
    <property type="entry name" value="Mannitol_DH_C"/>
</dbReference>
<evidence type="ECO:0000259" key="8">
    <source>
        <dbReference type="Pfam" id="PF08125"/>
    </source>
</evidence>
<accession>A0A7W5JT34</accession>
<dbReference type="PRINTS" id="PR00084">
    <property type="entry name" value="MTLDHDRGNASE"/>
</dbReference>
<dbReference type="GO" id="GO:0008926">
    <property type="term" value="F:mannitol-1-phosphate 5-dehydrogenase activity"/>
    <property type="evidence" value="ECO:0007669"/>
    <property type="project" value="UniProtKB-EC"/>
</dbReference>
<proteinExistence type="inferred from homology"/>
<comment type="caution">
    <text evidence="9">The sequence shown here is derived from an EMBL/GenBank/DDBJ whole genome shotgun (WGS) entry which is preliminary data.</text>
</comment>
<dbReference type="EMBL" id="JACHZG010000001">
    <property type="protein sequence ID" value="MBB3325861.1"/>
    <property type="molecule type" value="Genomic_DNA"/>
</dbReference>
<dbReference type="SUPFAM" id="SSF48179">
    <property type="entry name" value="6-phosphogluconate dehydrogenase C-terminal domain-like"/>
    <property type="match status" value="1"/>
</dbReference>
<dbReference type="PANTHER" id="PTHR43362:SF1">
    <property type="entry name" value="MANNITOL DEHYDROGENASE 2-RELATED"/>
    <property type="match status" value="1"/>
</dbReference>
<dbReference type="AlphaFoldDB" id="A0A7W5JT34"/>